<evidence type="ECO:0000313" key="4">
    <source>
        <dbReference type="Proteomes" id="UP000616595"/>
    </source>
</evidence>
<dbReference type="SUPFAM" id="SSF159713">
    <property type="entry name" value="Dhaf3308-like"/>
    <property type="match status" value="1"/>
</dbReference>
<dbReference type="Pfam" id="PF04016">
    <property type="entry name" value="DUF364"/>
    <property type="match status" value="1"/>
</dbReference>
<proteinExistence type="predicted"/>
<protein>
    <submittedName>
        <fullName evidence="3">Fis family transcriptional regulator</fullName>
    </submittedName>
</protein>
<dbReference type="InterPro" id="IPR025251">
    <property type="entry name" value="DUF4213"/>
</dbReference>
<evidence type="ECO:0000259" key="2">
    <source>
        <dbReference type="Pfam" id="PF13938"/>
    </source>
</evidence>
<sequence length="278" mass="30363">MEDERNIIIEETIEKIESTIGAELDQITVERAVFGLFFSGVKLSTGQGGLCFTPVKEMPEAVCCPSTAKAMPLSGKLAGRSVLKYIEDVHSKNPLKRTLGIATLNALSTLCWEKADDRNYEIIMGEDAFDKVDVTQFKKTVVIGALVPMLKKLTNAEADFKVLEMDSRTLKGKELEHFAPATDAELYIPDADLIVITGVTILNNTLYDLLKMAKKGAEIIVTGPTASMLPDAFFKYGVTLLGGIIVTKADEILDIISEGGSGYHFFGKYAERTVVRSV</sequence>
<dbReference type="RefSeq" id="WP_148566790.1">
    <property type="nucleotide sequence ID" value="NZ_RXYA01000006.1"/>
</dbReference>
<dbReference type="Gene3D" id="3.30.390.100">
    <property type="match status" value="1"/>
</dbReference>
<keyword evidence="4" id="KW-1185">Reference proteome</keyword>
<evidence type="ECO:0000259" key="1">
    <source>
        <dbReference type="Pfam" id="PF04016"/>
    </source>
</evidence>
<gene>
    <name evidence="3" type="ORF">GH810_12800</name>
</gene>
<dbReference type="Gene3D" id="3.40.50.11590">
    <property type="match status" value="1"/>
</dbReference>
<reference evidence="3" key="1">
    <citation type="submission" date="2019-10" db="EMBL/GenBank/DDBJ databases">
        <authorList>
            <person name="Ross D.E."/>
            <person name="Gulliver D."/>
        </authorList>
    </citation>
    <scope>NUCLEOTIDE SEQUENCE</scope>
    <source>
        <strain evidence="3">DER-2019</strain>
    </source>
</reference>
<dbReference type="AlphaFoldDB" id="A0A923HV95"/>
<comment type="caution">
    <text evidence="3">The sequence shown here is derived from an EMBL/GenBank/DDBJ whole genome shotgun (WGS) entry which is preliminary data.</text>
</comment>
<dbReference type="Pfam" id="PF13938">
    <property type="entry name" value="DUF4213"/>
    <property type="match status" value="1"/>
</dbReference>
<accession>A0A923HV95</accession>
<name>A0A923HV95_9FIRM</name>
<dbReference type="Proteomes" id="UP000616595">
    <property type="component" value="Unassembled WGS sequence"/>
</dbReference>
<feature type="domain" description="DUF4213" evidence="2">
    <location>
        <begin position="21"/>
        <end position="108"/>
    </location>
</feature>
<dbReference type="OrthoDB" id="252759at2"/>
<organism evidence="3 4">
    <name type="scientific">Acetobacterium paludosum</name>
    <dbReference type="NCBI Taxonomy" id="52693"/>
    <lineage>
        <taxon>Bacteria</taxon>
        <taxon>Bacillati</taxon>
        <taxon>Bacillota</taxon>
        <taxon>Clostridia</taxon>
        <taxon>Eubacteriales</taxon>
        <taxon>Eubacteriaceae</taxon>
        <taxon>Acetobacterium</taxon>
    </lineage>
</organism>
<reference evidence="3" key="2">
    <citation type="submission" date="2020-10" db="EMBL/GenBank/DDBJ databases">
        <title>Comparative genomics of the Acetobacterium genus.</title>
        <authorList>
            <person name="Marshall C."/>
            <person name="May H."/>
            <person name="Norman S."/>
        </authorList>
    </citation>
    <scope>NUCLEOTIDE SEQUENCE</scope>
    <source>
        <strain evidence="3">DER-2019</strain>
    </source>
</reference>
<dbReference type="EMBL" id="WJBD01000016">
    <property type="protein sequence ID" value="MBC3889193.1"/>
    <property type="molecule type" value="Genomic_DNA"/>
</dbReference>
<dbReference type="InterPro" id="IPR007161">
    <property type="entry name" value="DUF364"/>
</dbReference>
<evidence type="ECO:0000313" key="3">
    <source>
        <dbReference type="EMBL" id="MBC3889193.1"/>
    </source>
</evidence>
<feature type="domain" description="Putative heavy-metal chelation" evidence="1">
    <location>
        <begin position="127"/>
        <end position="274"/>
    </location>
</feature>